<dbReference type="HOGENOM" id="CLU_089901_0_0_4"/>
<dbReference type="eggNOG" id="COG0702">
    <property type="taxonomic scope" value="Bacteria"/>
</dbReference>
<accession>A2SC17</accession>
<sequence length="268" mass="28752">MDPSFALDPTTALQAATRLQAPAPRPPRLLVAGAGGPLGREVLREALAHGRYAGVGVLTRAPLQAGLRKLHAVPCGDDDTAALPAHDIAVVVFDRGRDHYGRDEAYHLPEPQALPALAARVRASGVHTLVVVCPIAPALLPQALQHGLANLDEQAVTALGFERLLFVRPTQDAVAASVTSWPQRLARWMLSQLRYMIPQQERPLRAGAVAAFVFEVLRQWRDAAPGTRVAAAPLLWAAAQKEGPEPVVQRWLHGDTTLALPHRGRGPG</sequence>
<dbReference type="STRING" id="420662.Mpe_A0144"/>
<dbReference type="KEGG" id="mpt:Mpe_A0144"/>
<reference evidence="1 2" key="1">
    <citation type="journal article" date="2007" name="J. Bacteriol.">
        <title>Whole-genome analysis of the methyl tert-butyl ether-degrading beta-proteobacterium Methylibium petroleiphilum PM1.</title>
        <authorList>
            <person name="Kane S.R."/>
            <person name="Chakicherla A.Y."/>
            <person name="Chain P.S.G."/>
            <person name="Schmidt R."/>
            <person name="Shin M.W."/>
            <person name="Legler T.C."/>
            <person name="Scow K.M."/>
            <person name="Larimer F.W."/>
            <person name="Lucas S.M."/>
            <person name="Richardson P.M."/>
            <person name="Hristova K.R."/>
        </authorList>
    </citation>
    <scope>NUCLEOTIDE SEQUENCE [LARGE SCALE GENOMIC DNA]</scope>
    <source>
        <strain evidence="2">ATCC BAA-1232 / LMG 22953 / PM1</strain>
    </source>
</reference>
<dbReference type="AlphaFoldDB" id="A2SC17"/>
<gene>
    <name evidence="1" type="ordered locus">Mpe_A0144</name>
</gene>
<dbReference type="EMBL" id="CP000555">
    <property type="protein sequence ID" value="ABM93106.1"/>
    <property type="molecule type" value="Genomic_DNA"/>
</dbReference>
<evidence type="ECO:0008006" key="3">
    <source>
        <dbReference type="Google" id="ProtNLM"/>
    </source>
</evidence>
<keyword evidence="2" id="KW-1185">Reference proteome</keyword>
<protein>
    <recommendedName>
        <fullName evidence="3">NAD(P)-binding domain-containing protein</fullName>
    </recommendedName>
</protein>
<dbReference type="RefSeq" id="WP_011827745.1">
    <property type="nucleotide sequence ID" value="NC_008825.1"/>
</dbReference>
<dbReference type="InterPro" id="IPR036291">
    <property type="entry name" value="NAD(P)-bd_dom_sf"/>
</dbReference>
<name>A2SC17_METPP</name>
<organism evidence="1 2">
    <name type="scientific">Methylibium petroleiphilum (strain ATCC BAA-1232 / LMG 22953 / PM1)</name>
    <dbReference type="NCBI Taxonomy" id="420662"/>
    <lineage>
        <taxon>Bacteria</taxon>
        <taxon>Pseudomonadati</taxon>
        <taxon>Pseudomonadota</taxon>
        <taxon>Betaproteobacteria</taxon>
        <taxon>Burkholderiales</taxon>
        <taxon>Sphaerotilaceae</taxon>
        <taxon>Methylibium</taxon>
    </lineage>
</organism>
<evidence type="ECO:0000313" key="2">
    <source>
        <dbReference type="Proteomes" id="UP000000366"/>
    </source>
</evidence>
<dbReference type="SUPFAM" id="SSF51735">
    <property type="entry name" value="NAD(P)-binding Rossmann-fold domains"/>
    <property type="match status" value="1"/>
</dbReference>
<proteinExistence type="predicted"/>
<evidence type="ECO:0000313" key="1">
    <source>
        <dbReference type="EMBL" id="ABM93106.1"/>
    </source>
</evidence>
<dbReference type="Proteomes" id="UP000000366">
    <property type="component" value="Chromosome"/>
</dbReference>
<dbReference type="Gene3D" id="3.40.50.720">
    <property type="entry name" value="NAD(P)-binding Rossmann-like Domain"/>
    <property type="match status" value="1"/>
</dbReference>